<comment type="subcellular location">
    <subcellularLocation>
        <location evidence="1">Membrane</location>
        <topology evidence="1">Multi-pass membrane protein</topology>
    </subcellularLocation>
</comment>
<evidence type="ECO:0000256" key="5">
    <source>
        <dbReference type="ARBA" id="ARBA00023065"/>
    </source>
</evidence>
<sequence>MWLPFLSPQNLVSLAARLVHPPPIPRNHQLVYELHVETAQQPTDPVANDLVWTLAIISSCTYVLGTPPLDFLFVLFHLNSFGCQFNQERNACTARIHSNNSPTVFFKYYPASEAIHPPLQFALPSVYLCIPGGVVFNELEADAVVQQNKRDFRDKLDCVTKVFEGNTNKSSRANSSSGTAAAAASGASVDDIVRCFQTEVDVRSQWSFVTATLYGFGIVTTLGYNRIAPVTLAGRLFCVVYGLCGIPMTMIIIANIGQYLNQFAGATRKNFEVYRERKRLRRASIKGEDVPESSIEVVSIWLLITFLAYVCFGAILLPLLNGELDFLNGIYFNFLCLTAIDFGQLVPARVAFLPITFLYVCIGLAITTIAIDIGSEYLKKLHNFGKKMKNVASTKIWFGGKTWVAFYFLDLNVVGGSHFSNLKMVRGR</sequence>
<keyword evidence="2 8" id="KW-0813">Transport</keyword>
<feature type="domain" description="Potassium channel" evidence="10">
    <location>
        <begin position="305"/>
        <end position="378"/>
    </location>
</feature>
<dbReference type="PANTHER" id="PTHR11003:SF93">
    <property type="entry name" value="POTASSIUM CHANNEL DOMAIN-CONTAINING PROTEIN"/>
    <property type="match status" value="1"/>
</dbReference>
<dbReference type="GO" id="GO:0030322">
    <property type="term" value="P:stabilization of membrane potential"/>
    <property type="evidence" value="ECO:0007669"/>
    <property type="project" value="TreeGrafter"/>
</dbReference>
<comment type="similarity">
    <text evidence="8">Belongs to the two pore domain potassium channel (TC 1.A.1.8) family.</text>
</comment>
<protein>
    <submittedName>
        <fullName evidence="12">Potassium channel domain-containing protein</fullName>
    </submittedName>
</protein>
<evidence type="ECO:0000256" key="1">
    <source>
        <dbReference type="ARBA" id="ARBA00004141"/>
    </source>
</evidence>
<evidence type="ECO:0000259" key="10">
    <source>
        <dbReference type="Pfam" id="PF07885"/>
    </source>
</evidence>
<keyword evidence="6 9" id="KW-0472">Membrane</keyword>
<dbReference type="GO" id="GO:0015271">
    <property type="term" value="F:outward rectifier potassium channel activity"/>
    <property type="evidence" value="ECO:0007669"/>
    <property type="project" value="TreeGrafter"/>
</dbReference>
<reference evidence="12" key="1">
    <citation type="submission" date="2022-11" db="UniProtKB">
        <authorList>
            <consortium name="WormBaseParasite"/>
        </authorList>
    </citation>
    <scope>IDENTIFICATION</scope>
</reference>
<dbReference type="PRINTS" id="PR01333">
    <property type="entry name" value="2POREKCHANEL"/>
</dbReference>
<organism evidence="11 12">
    <name type="scientific">Ditylenchus dipsaci</name>
    <dbReference type="NCBI Taxonomy" id="166011"/>
    <lineage>
        <taxon>Eukaryota</taxon>
        <taxon>Metazoa</taxon>
        <taxon>Ecdysozoa</taxon>
        <taxon>Nematoda</taxon>
        <taxon>Chromadorea</taxon>
        <taxon>Rhabditida</taxon>
        <taxon>Tylenchina</taxon>
        <taxon>Tylenchomorpha</taxon>
        <taxon>Sphaerularioidea</taxon>
        <taxon>Anguinidae</taxon>
        <taxon>Anguininae</taxon>
        <taxon>Ditylenchus</taxon>
    </lineage>
</organism>
<keyword evidence="3 8" id="KW-0812">Transmembrane</keyword>
<dbReference type="GO" id="GO:0022841">
    <property type="term" value="F:potassium ion leak channel activity"/>
    <property type="evidence" value="ECO:0007669"/>
    <property type="project" value="TreeGrafter"/>
</dbReference>
<evidence type="ECO:0000256" key="2">
    <source>
        <dbReference type="ARBA" id="ARBA00022448"/>
    </source>
</evidence>
<evidence type="ECO:0000256" key="8">
    <source>
        <dbReference type="RuleBase" id="RU003857"/>
    </source>
</evidence>
<dbReference type="SUPFAM" id="SSF81324">
    <property type="entry name" value="Voltage-gated potassium channels"/>
    <property type="match status" value="2"/>
</dbReference>
<dbReference type="Proteomes" id="UP000887574">
    <property type="component" value="Unplaced"/>
</dbReference>
<evidence type="ECO:0000313" key="12">
    <source>
        <dbReference type="WBParaSite" id="jg1022"/>
    </source>
</evidence>
<dbReference type="AlphaFoldDB" id="A0A915CKW0"/>
<dbReference type="Gene3D" id="1.10.287.70">
    <property type="match status" value="1"/>
</dbReference>
<feature type="transmembrane region" description="Helical" evidence="9">
    <location>
        <begin position="206"/>
        <end position="224"/>
    </location>
</feature>
<evidence type="ECO:0000256" key="3">
    <source>
        <dbReference type="ARBA" id="ARBA00022692"/>
    </source>
</evidence>
<keyword evidence="4 9" id="KW-1133">Transmembrane helix</keyword>
<feature type="transmembrane region" description="Helical" evidence="9">
    <location>
        <begin position="351"/>
        <end position="371"/>
    </location>
</feature>
<dbReference type="PANTHER" id="PTHR11003">
    <property type="entry name" value="POTASSIUM CHANNEL, SUBFAMILY K"/>
    <property type="match status" value="1"/>
</dbReference>
<keyword evidence="7 8" id="KW-0407">Ion channel</keyword>
<feature type="transmembrane region" description="Helical" evidence="9">
    <location>
        <begin position="236"/>
        <end position="260"/>
    </location>
</feature>
<proteinExistence type="inferred from homology"/>
<feature type="transmembrane region" description="Helical" evidence="9">
    <location>
        <begin position="298"/>
        <end position="319"/>
    </location>
</feature>
<dbReference type="InterPro" id="IPR003280">
    <property type="entry name" value="2pore_dom_K_chnl"/>
</dbReference>
<evidence type="ECO:0000256" key="6">
    <source>
        <dbReference type="ARBA" id="ARBA00023136"/>
    </source>
</evidence>
<evidence type="ECO:0000256" key="9">
    <source>
        <dbReference type="SAM" id="Phobius"/>
    </source>
</evidence>
<name>A0A915CKW0_9BILA</name>
<dbReference type="GO" id="GO:0005886">
    <property type="term" value="C:plasma membrane"/>
    <property type="evidence" value="ECO:0007669"/>
    <property type="project" value="TreeGrafter"/>
</dbReference>
<keyword evidence="11" id="KW-1185">Reference proteome</keyword>
<feature type="domain" description="Potassium channel" evidence="10">
    <location>
        <begin position="202"/>
        <end position="260"/>
    </location>
</feature>
<dbReference type="InterPro" id="IPR013099">
    <property type="entry name" value="K_chnl_dom"/>
</dbReference>
<evidence type="ECO:0000256" key="7">
    <source>
        <dbReference type="ARBA" id="ARBA00023303"/>
    </source>
</evidence>
<feature type="transmembrane region" description="Helical" evidence="9">
    <location>
        <begin position="326"/>
        <end position="345"/>
    </location>
</feature>
<evidence type="ECO:0000256" key="4">
    <source>
        <dbReference type="ARBA" id="ARBA00022989"/>
    </source>
</evidence>
<dbReference type="WBParaSite" id="jg1022">
    <property type="protein sequence ID" value="jg1022"/>
    <property type="gene ID" value="jg1022"/>
</dbReference>
<accession>A0A915CKW0</accession>
<keyword evidence="5 8" id="KW-0406">Ion transport</keyword>
<dbReference type="Pfam" id="PF07885">
    <property type="entry name" value="Ion_trans_2"/>
    <property type="match status" value="2"/>
</dbReference>
<evidence type="ECO:0000313" key="11">
    <source>
        <dbReference type="Proteomes" id="UP000887574"/>
    </source>
</evidence>